<feature type="repeat" description="WD" evidence="3">
    <location>
        <begin position="483"/>
        <end position="505"/>
    </location>
</feature>
<feature type="region of interest" description="Disordered" evidence="4">
    <location>
        <begin position="120"/>
        <end position="142"/>
    </location>
</feature>
<feature type="region of interest" description="Disordered" evidence="4">
    <location>
        <begin position="1334"/>
        <end position="1364"/>
    </location>
</feature>
<dbReference type="InterPro" id="IPR015943">
    <property type="entry name" value="WD40/YVTN_repeat-like_dom_sf"/>
</dbReference>
<proteinExistence type="predicted"/>
<dbReference type="PROSITE" id="PS00678">
    <property type="entry name" value="WD_REPEATS_1"/>
    <property type="match status" value="1"/>
</dbReference>
<dbReference type="PANTHER" id="PTHR45532:SF1">
    <property type="entry name" value="WD REPEAT-CONTAINING PROTEIN 97"/>
    <property type="match status" value="1"/>
</dbReference>
<comment type="caution">
    <text evidence="5">The sequence shown here is derived from an EMBL/GenBank/DDBJ whole genome shotgun (WGS) entry which is preliminary data.</text>
</comment>
<dbReference type="InterPro" id="IPR001680">
    <property type="entry name" value="WD40_rpt"/>
</dbReference>
<dbReference type="Pfam" id="PF00400">
    <property type="entry name" value="WD40"/>
    <property type="match status" value="3"/>
</dbReference>
<dbReference type="PROSITE" id="PS50294">
    <property type="entry name" value="WD_REPEATS_REGION"/>
    <property type="match status" value="2"/>
</dbReference>
<feature type="compositionally biased region" description="Basic residues" evidence="4">
    <location>
        <begin position="1342"/>
        <end position="1361"/>
    </location>
</feature>
<keyword evidence="1 3" id="KW-0853">WD repeat</keyword>
<keyword evidence="6" id="KW-1185">Reference proteome</keyword>
<gene>
    <name evidence="5" type="ORF">CcCBS67573_g01774</name>
</gene>
<evidence type="ECO:0000256" key="4">
    <source>
        <dbReference type="SAM" id="MobiDB-lite"/>
    </source>
</evidence>
<feature type="region of interest" description="Disordered" evidence="4">
    <location>
        <begin position="1282"/>
        <end position="1319"/>
    </location>
</feature>
<evidence type="ECO:0000256" key="3">
    <source>
        <dbReference type="PROSITE-ProRule" id="PRU00221"/>
    </source>
</evidence>
<dbReference type="PRINTS" id="PR00320">
    <property type="entry name" value="GPROTEINBRPT"/>
</dbReference>
<dbReference type="InterPro" id="IPR019775">
    <property type="entry name" value="WD40_repeat_CS"/>
</dbReference>
<dbReference type="OrthoDB" id="6262491at2759"/>
<feature type="region of interest" description="Disordered" evidence="4">
    <location>
        <begin position="200"/>
        <end position="226"/>
    </location>
</feature>
<feature type="compositionally biased region" description="Pro residues" evidence="4">
    <location>
        <begin position="1307"/>
        <end position="1318"/>
    </location>
</feature>
<feature type="compositionally biased region" description="Basic and acidic residues" evidence="4">
    <location>
        <begin position="19"/>
        <end position="46"/>
    </location>
</feature>
<dbReference type="PROSITE" id="PS50082">
    <property type="entry name" value="WD_REPEATS_2"/>
    <property type="match status" value="3"/>
</dbReference>
<dbReference type="Gene3D" id="2.130.10.10">
    <property type="entry name" value="YVTN repeat-like/Quinoprotein amine dehydrogenase"/>
    <property type="match status" value="2"/>
</dbReference>
<dbReference type="Proteomes" id="UP000320333">
    <property type="component" value="Unassembled WGS sequence"/>
</dbReference>
<feature type="compositionally biased region" description="Basic and acidic residues" evidence="4">
    <location>
        <begin position="123"/>
        <end position="139"/>
    </location>
</feature>
<sequence>MSAVKLRQPVRPSSAKPASNEHDDKLRIKYLTDETIRSTHNGKPEQDLNPMLAHSNEESTEAKKRRMERRFISGKKQLANDYRKRNYAAKDSGVVDSPIQPWQFVRGLFVKKVLQISDSANSEARRPMSGDSTASRDSDEVTAEQNMDALGAPILPFGFQLERTIHSHQNNNTPIKSVMYIPPSAAQAIHCLRACDAKNASSRGTAPDETQHDPSQDDSNHAGNNNSAGREVLLALDANSASLWRGSDVALKVDVSNKMSSLKKSQPPATSVNGVVSGVGSGAIGMDRILIVEKYRVYITFSNQLQLKILDMHFSELAKVSCPAPILSMAFVESKSLLLTGETGSVRFWEIKRSTNHHVVAYQIIERKSISEPFFDFDQWIVFIMWERILDRVIAVCDATVFFFDSNNGTLLDTMKDAHKLSITCCVFYEPLEYLVTAAKDGTIKVWNSQNCILNEFDHHVAAVTSVKLLERHASSSKRPPIILSSSLDGTVRMWNIDLGTCLYRLDTLTPILGLSFIQKETILLHGSNIIQTWSMNQIVHKFKFSNSRPLLVRRYSRPQYRSARLLAAFSDGSLKLLSPATGELLIIGFPIYKDSITLDFEYDTVAEKVYARNSNGDVVVYSAKLNPMKVLDVWEPVLHDSQINCMCGIHFIVDEYPEYLNEDSNERRSEFLKGGCSFFLVAGAADGQLVSLVTTAKKKIKQEAIIQAHSGQITALKFDHLNLLLISGGTDDVIKVWKVSLSLNYNAHNSKETLSSISLECVAVVTIAHLNDFGVEKPALDETMSINPFNQTVSVPWNGRLRVISYAQDGKLFPRPSTVKKPAKLTAVTCSMQYGIWASSDSDGSIKIWDSSGSLLREIQMLGQISCVLFSNIRGDLLFGLQDQIAVLCVQDYFTVHLMKKAIELSTRSDFKDEDPRASEVATRQMLKDDLDCDSVHDANGYQDDFIERAPIFDSNADFWDIFYEDQKEIYGNVRWHIPKGLQITKLDDRMEFQIETWKREIDDQETAKRRNRRLFLEMESVAHNTAELFEEKYVASKNNAAHMKGTYVKGQEISQEEPELVEDGDFIFLRRVDSEQSLLPVGVLGLDTPRRRKLDAKRLNHTSNWKAVQDTFIIGNKLGPLIQAAVAQNRAQLAMIEKQILSNPNRKRIANKPKQDRDRVRNQLIKSGVALPNSVVAMRNRRPSQTQLVEPSVHANKKNGLDPKNPVMLRKASARPEWWYQDDDTDDMAADTMSKNVKYAEVKKPDVKVGKSSQPPAFEISELLEEEDGRNHEEITPVIVENKTEAETQAQLSPSHKGRPKKPQLAPPQPDQPLPRPQSFIDVMKMALARSRDLQETPKKQPKPPKFAKPKKSHQRPKSKLVDAVPEVKITFQDPVPAPEPARPKPIVTVVPPPPVVHVKIVPSPQPPSTIYVPETKFDSTVSSDVSDDGQMIVEDMNRVSDMEAAAYAWNLLRMRQGIGIPTSLKKVVDQFWFKELEGEPFDLEHVIKALILLLQTGNWSECCEASKALLYIYMTFKKDIPDPFHIFVVPHLEVLDSSEFWQTRAQICSNLAAFRVRHRSVYHSLIIRLNDSNVIVRATAKKSLMYLDIDTRSKLLAVMKTLGFFACEYQKPKLNRLEILEKKLKKKDIAVAAEVDECVTAWRSALSEIRIPEINQRSNARHTRRPSYFEHLAGPFFIPDGPDKPNWGGMYRPPSSLASEYRRLQIPQDTTQWNTPSFDYDLKSWTDYEAGSETKEKSNRENRLNALVEGKPTAKVRLENSRPRTAQMKAVLSQLRPLSAGIRADVAPEFRKTNKRPKSAFVVESLREIAPALSRKRPETASPYTAVVDVRPYNVCESFENRKPKKLVHLKVESRRAWH</sequence>
<dbReference type="PANTHER" id="PTHR45532">
    <property type="entry name" value="WD REPEAT-CONTAINING PROTEIN 97"/>
    <property type="match status" value="1"/>
</dbReference>
<dbReference type="SMART" id="SM00320">
    <property type="entry name" value="WD40"/>
    <property type="match status" value="5"/>
</dbReference>
<feature type="repeat" description="WD" evidence="3">
    <location>
        <begin position="707"/>
        <end position="741"/>
    </location>
</feature>
<evidence type="ECO:0000256" key="2">
    <source>
        <dbReference type="ARBA" id="ARBA00022737"/>
    </source>
</evidence>
<reference evidence="5 6" key="1">
    <citation type="journal article" date="2019" name="Sci. Rep.">
        <title>Comparative genomics of chytrid fungi reveal insights into the obligate biotrophic and pathogenic lifestyle of Synchytrium endobioticum.</title>
        <authorList>
            <person name="van de Vossenberg B.T.L.H."/>
            <person name="Warris S."/>
            <person name="Nguyen H.D.T."/>
            <person name="van Gent-Pelzer M.P.E."/>
            <person name="Joly D.L."/>
            <person name="van de Geest H.C."/>
            <person name="Bonants P.J.M."/>
            <person name="Smith D.S."/>
            <person name="Levesque C.A."/>
            <person name="van der Lee T.A.J."/>
        </authorList>
    </citation>
    <scope>NUCLEOTIDE SEQUENCE [LARGE SCALE GENOMIC DNA]</scope>
    <source>
        <strain evidence="5 6">CBS 675.73</strain>
    </source>
</reference>
<dbReference type="SUPFAM" id="SSF50978">
    <property type="entry name" value="WD40 repeat-like"/>
    <property type="match status" value="2"/>
</dbReference>
<evidence type="ECO:0000313" key="5">
    <source>
        <dbReference type="EMBL" id="TPX76949.1"/>
    </source>
</evidence>
<dbReference type="InterPro" id="IPR036322">
    <property type="entry name" value="WD40_repeat_dom_sf"/>
</dbReference>
<dbReference type="STRING" id="246404.A0A507FKL8"/>
<dbReference type="InterPro" id="IPR016024">
    <property type="entry name" value="ARM-type_fold"/>
</dbReference>
<evidence type="ECO:0000256" key="1">
    <source>
        <dbReference type="ARBA" id="ARBA00022574"/>
    </source>
</evidence>
<name>A0A507FKL8_9FUNG</name>
<dbReference type="SUPFAM" id="SSF48371">
    <property type="entry name" value="ARM repeat"/>
    <property type="match status" value="1"/>
</dbReference>
<evidence type="ECO:0000313" key="6">
    <source>
        <dbReference type="Proteomes" id="UP000320333"/>
    </source>
</evidence>
<feature type="region of interest" description="Disordered" evidence="4">
    <location>
        <begin position="1"/>
        <end position="67"/>
    </location>
</feature>
<dbReference type="InterPro" id="IPR020472">
    <property type="entry name" value="WD40_PAC1"/>
</dbReference>
<dbReference type="EMBL" id="QEAP01000032">
    <property type="protein sequence ID" value="TPX76949.1"/>
    <property type="molecule type" value="Genomic_DNA"/>
</dbReference>
<accession>A0A507FKL8</accession>
<feature type="repeat" description="WD" evidence="3">
    <location>
        <begin position="416"/>
        <end position="448"/>
    </location>
</feature>
<feature type="compositionally biased region" description="Basic and acidic residues" evidence="4">
    <location>
        <begin position="209"/>
        <end position="220"/>
    </location>
</feature>
<protein>
    <submittedName>
        <fullName evidence="5">Uncharacterized protein</fullName>
    </submittedName>
</protein>
<organism evidence="5 6">
    <name type="scientific">Chytriomyces confervae</name>
    <dbReference type="NCBI Taxonomy" id="246404"/>
    <lineage>
        <taxon>Eukaryota</taxon>
        <taxon>Fungi</taxon>
        <taxon>Fungi incertae sedis</taxon>
        <taxon>Chytridiomycota</taxon>
        <taxon>Chytridiomycota incertae sedis</taxon>
        <taxon>Chytridiomycetes</taxon>
        <taxon>Chytridiales</taxon>
        <taxon>Chytriomycetaceae</taxon>
        <taxon>Chytriomyces</taxon>
    </lineage>
</organism>
<keyword evidence="2" id="KW-0677">Repeat</keyword>